<evidence type="ECO:0000256" key="8">
    <source>
        <dbReference type="ARBA" id="ARBA00023170"/>
    </source>
</evidence>
<dbReference type="PANTHER" id="PTHR30069">
    <property type="entry name" value="TONB-DEPENDENT OUTER MEMBRANE RECEPTOR"/>
    <property type="match status" value="1"/>
</dbReference>
<keyword evidence="2 10" id="KW-0813">Transport</keyword>
<dbReference type="Gene3D" id="2.40.170.20">
    <property type="entry name" value="TonB-dependent receptor, beta-barrel domain"/>
    <property type="match status" value="1"/>
</dbReference>
<evidence type="ECO:0000259" key="14">
    <source>
        <dbReference type="Pfam" id="PF07715"/>
    </source>
</evidence>
<dbReference type="Gene3D" id="2.170.130.10">
    <property type="entry name" value="TonB-dependent receptor, plug domain"/>
    <property type="match status" value="1"/>
</dbReference>
<protein>
    <submittedName>
        <fullName evidence="15">Cell envelope biogenesis protein TonB</fullName>
    </submittedName>
</protein>
<dbReference type="InterPro" id="IPR037066">
    <property type="entry name" value="Plug_dom_sf"/>
</dbReference>
<dbReference type="PATRIC" id="fig|1410950.3.peg.2263"/>
<evidence type="ECO:0000256" key="4">
    <source>
        <dbReference type="ARBA" id="ARBA00022692"/>
    </source>
</evidence>
<dbReference type="Pfam" id="PF07715">
    <property type="entry name" value="Plug"/>
    <property type="match status" value="1"/>
</dbReference>
<evidence type="ECO:0000256" key="3">
    <source>
        <dbReference type="ARBA" id="ARBA00022452"/>
    </source>
</evidence>
<dbReference type="GO" id="GO:0015344">
    <property type="term" value="F:siderophore uptake transmembrane transporter activity"/>
    <property type="evidence" value="ECO:0007669"/>
    <property type="project" value="TreeGrafter"/>
</dbReference>
<dbReference type="PROSITE" id="PS52016">
    <property type="entry name" value="TONB_DEPENDENT_REC_3"/>
    <property type="match status" value="1"/>
</dbReference>
<dbReference type="GO" id="GO:0030246">
    <property type="term" value="F:carbohydrate binding"/>
    <property type="evidence" value="ECO:0007669"/>
    <property type="project" value="InterPro"/>
</dbReference>
<dbReference type="InterPro" id="IPR036942">
    <property type="entry name" value="Beta-barrel_TonB_sf"/>
</dbReference>
<dbReference type="Pfam" id="PF13715">
    <property type="entry name" value="CarbopepD_reg_2"/>
    <property type="match status" value="1"/>
</dbReference>
<evidence type="ECO:0000256" key="5">
    <source>
        <dbReference type="ARBA" id="ARBA00022729"/>
    </source>
</evidence>
<keyword evidence="3 10" id="KW-1134">Transmembrane beta strand</keyword>
<dbReference type="InterPro" id="IPR000531">
    <property type="entry name" value="Beta-barrel_TonB"/>
</dbReference>
<evidence type="ECO:0000256" key="2">
    <source>
        <dbReference type="ARBA" id="ARBA00022448"/>
    </source>
</evidence>
<feature type="domain" description="TonB-dependent receptor plug" evidence="14">
    <location>
        <begin position="126"/>
        <end position="230"/>
    </location>
</feature>
<dbReference type="Pfam" id="PF00593">
    <property type="entry name" value="TonB_dep_Rec_b-barrel"/>
    <property type="match status" value="1"/>
</dbReference>
<reference evidence="15 16" key="1">
    <citation type="submission" date="2013-11" db="EMBL/GenBank/DDBJ databases">
        <title>Single cell genomics of uncultured Tannerella BU063 (oral taxon 286).</title>
        <authorList>
            <person name="Beall C.J."/>
            <person name="Campbell A.G."/>
            <person name="Griffen A.L."/>
            <person name="Podar M."/>
            <person name="Leys E.J."/>
        </authorList>
    </citation>
    <scope>NUCLEOTIDE SEQUENCE [LARGE SCALE GENOMIC DNA]</scope>
    <source>
        <strain evidence="15">Cell 5</strain>
    </source>
</reference>
<sequence>MTTRRTFLWIWIACFAALAWGQMEAQTARITGVVIDAANEEPLIGASAYIEQLRRGEVAGRNGDFTLDGLRAGSYTVRFDYMGYESRTEQITLREGETRRLKVRLKGESKSLSEVIVTAKSEARQLREQAMPVTVLSADQLAGSVSDVSDILSKTMGVTLRSQGGVGSVSRLSVRGLEGKRIGFFIDESPMNDHSDFIDINDIPVSMIERIEIYKGVVPAKFGGSAMGGAINIVLKEYPPRYLDLSYAIESFNTHKATAVIKRNLANAGLEIGGGGFYTYSDNDYTMESPYQKGLLIKRDHDRFSSAAGAIGIKARKWYFDELKINFEGLINSKQIQGVYYNIQHAHSRSKVGVMELELKKKNFLVEGLDLDFKGASAFSRYHFIDTAMHRYDWDMKPYIPVHPLGGEIGAAPSNSTLDKFHVGTKLNLNYILSARNAINLNLLQQYANGHPKDTLRDRAMGYKMNYDSRMNSLVVGLSYDYKSNNDRLLNSLTGKYYFYSMKTILREVYGGHDEIPIHLEKHYWGISDALRYRFMPEWMGKFSVAYEVRTPTENELIGDGYLLSPSGDLRPERGVNVNLGTLWDRRIPNGIFQLEVNLFGNYLRDMIRQTQNYTQTRYENFGEMRTLGVEAEVKADVLPWLYGYANVTFQDLRDVREYEPDSKAPNPTRHLRMPNIPYFLANAGLEYHRENLFGTKRTNTRLFADASFVEEYFYDFEQSIHQERRIPRSMRLDLGLEYSLMDGRIILSGKVGNATGAKLFSEFNYPQPGRTYSLRLRYVLK</sequence>
<dbReference type="PANTHER" id="PTHR30069:SF29">
    <property type="entry name" value="HEMOGLOBIN AND HEMOGLOBIN-HAPTOGLOBIN-BINDING PROTEIN 1-RELATED"/>
    <property type="match status" value="1"/>
</dbReference>
<keyword evidence="9 10" id="KW-0998">Cell outer membrane</keyword>
<dbReference type="InterPro" id="IPR012910">
    <property type="entry name" value="Plug_dom"/>
</dbReference>
<feature type="signal peptide" evidence="12">
    <location>
        <begin position="1"/>
        <end position="25"/>
    </location>
</feature>
<feature type="chain" id="PRO_5004813339" evidence="12">
    <location>
        <begin position="26"/>
        <end position="782"/>
    </location>
</feature>
<organism evidence="15 16">
    <name type="scientific">Tannerella sp. oral taxon BU063 isolate Cell 5</name>
    <dbReference type="NCBI Taxonomy" id="1410950"/>
    <lineage>
        <taxon>Bacteria</taxon>
        <taxon>Pseudomonadati</taxon>
        <taxon>Bacteroidota</taxon>
        <taxon>Bacteroidia</taxon>
        <taxon>Bacteroidales</taxon>
        <taxon>Tannerellaceae</taxon>
        <taxon>Tannerella</taxon>
    </lineage>
</organism>
<evidence type="ECO:0000313" key="16">
    <source>
        <dbReference type="Proteomes" id="UP000018872"/>
    </source>
</evidence>
<dbReference type="GO" id="GO:0009279">
    <property type="term" value="C:cell outer membrane"/>
    <property type="evidence" value="ECO:0007669"/>
    <property type="project" value="UniProtKB-SubCell"/>
</dbReference>
<evidence type="ECO:0000256" key="6">
    <source>
        <dbReference type="ARBA" id="ARBA00023077"/>
    </source>
</evidence>
<gene>
    <name evidence="15" type="ORF">T229_14405</name>
</gene>
<evidence type="ECO:0000256" key="12">
    <source>
        <dbReference type="SAM" id="SignalP"/>
    </source>
</evidence>
<dbReference type="GO" id="GO:0044718">
    <property type="term" value="P:siderophore transmembrane transport"/>
    <property type="evidence" value="ECO:0007669"/>
    <property type="project" value="TreeGrafter"/>
</dbReference>
<evidence type="ECO:0000256" key="1">
    <source>
        <dbReference type="ARBA" id="ARBA00004571"/>
    </source>
</evidence>
<comment type="similarity">
    <text evidence="10 11">Belongs to the TonB-dependent receptor family.</text>
</comment>
<dbReference type="EMBL" id="AYYC01000736">
    <property type="protein sequence ID" value="ETK03445.1"/>
    <property type="molecule type" value="Genomic_DNA"/>
</dbReference>
<evidence type="ECO:0000256" key="10">
    <source>
        <dbReference type="PROSITE-ProRule" id="PRU01360"/>
    </source>
</evidence>
<dbReference type="Proteomes" id="UP000018872">
    <property type="component" value="Unassembled WGS sequence"/>
</dbReference>
<keyword evidence="8" id="KW-0675">Receptor</keyword>
<dbReference type="AlphaFoldDB" id="W2C8J1"/>
<evidence type="ECO:0000256" key="11">
    <source>
        <dbReference type="RuleBase" id="RU003357"/>
    </source>
</evidence>
<dbReference type="Gene3D" id="2.60.40.1120">
    <property type="entry name" value="Carboxypeptidase-like, regulatory domain"/>
    <property type="match status" value="1"/>
</dbReference>
<keyword evidence="7 10" id="KW-0472">Membrane</keyword>
<proteinExistence type="inferred from homology"/>
<keyword evidence="6 11" id="KW-0798">TonB box</keyword>
<dbReference type="InterPro" id="IPR013784">
    <property type="entry name" value="Carb-bd-like_fold"/>
</dbReference>
<feature type="domain" description="TonB-dependent receptor-like beta-barrel" evidence="13">
    <location>
        <begin position="474"/>
        <end position="741"/>
    </location>
</feature>
<comment type="subcellular location">
    <subcellularLocation>
        <location evidence="1 10">Cell outer membrane</location>
        <topology evidence="1 10">Multi-pass membrane protein</topology>
    </subcellularLocation>
</comment>
<accession>W2C8J1</accession>
<dbReference type="SUPFAM" id="SSF49452">
    <property type="entry name" value="Starch-binding domain-like"/>
    <property type="match status" value="1"/>
</dbReference>
<comment type="caution">
    <text evidence="15">The sequence shown here is derived from an EMBL/GenBank/DDBJ whole genome shotgun (WGS) entry which is preliminary data.</text>
</comment>
<dbReference type="SUPFAM" id="SSF56935">
    <property type="entry name" value="Porins"/>
    <property type="match status" value="1"/>
</dbReference>
<evidence type="ECO:0000313" key="15">
    <source>
        <dbReference type="EMBL" id="ETK03445.1"/>
    </source>
</evidence>
<keyword evidence="5 12" id="KW-0732">Signal</keyword>
<dbReference type="InterPro" id="IPR039426">
    <property type="entry name" value="TonB-dep_rcpt-like"/>
</dbReference>
<evidence type="ECO:0000259" key="13">
    <source>
        <dbReference type="Pfam" id="PF00593"/>
    </source>
</evidence>
<name>W2C8J1_9BACT</name>
<evidence type="ECO:0000256" key="9">
    <source>
        <dbReference type="ARBA" id="ARBA00023237"/>
    </source>
</evidence>
<evidence type="ECO:0000256" key="7">
    <source>
        <dbReference type="ARBA" id="ARBA00023136"/>
    </source>
</evidence>
<keyword evidence="4 10" id="KW-0812">Transmembrane</keyword>